<dbReference type="RefSeq" id="WP_344928574.1">
    <property type="nucleotide sequence ID" value="NZ_BAABCW010000012.1"/>
</dbReference>
<sequence>MGNLNQIIIGVILVVSTGIYGQNYKFGKVSKEELLETAYSLDSSASAAVLYEDRKVEFVFNQTENSFDLVTEVFKRVKFYKKEGFKHATNRISLYKKKSKEEEFKGLKGVTYTLVNGNVIETKLKKEGIFKNEIHENRDEVRFTMPSLKEGCVVEYKYKIISPYVFNIDRLYLQYEIPIKKLEVSFESPEYFNFKKFTTGYLPISLKESSKNGKITFVSKSRTTNNNVSQTNYNSNDLDYKINTYSISSSDVPAFKEEPFSGNPSNYLSSIVFELSYTAYPNSPVKSYATTWENVAKTIYERSSFGKELKKITYYKEDIDQLLAGISNEFVKTQKVFEFVKKKMTWNKRNSVYTRDGVKKAYQNGTGNAAEINLMLTSMLSYARVDANPVLVNTADRLFHLFPTLDGFNYVIARVKLPDGSIQYLDATDKYGEPNVLPDRVIRGTARVIAKNGTSQDIQLRPQKPSVNNYRILCEIDEQGFVKGKFNVIHLDYLAHDFRVAYGNKKDVDNASRIQKEYEINELETYTIKGMQEYGKGVSERFDFVTEDQVELIEDEMFFSPLLFLKDKENVFKSDERKYPVDFGYGFSNKYMINIKIPEGYEVVESPVAGVFKLPDNMGAFTYQSNYVNGMIQLVVDETINASLIPAEQYPVIKEFYNMLIEKEGEQVVLKKI</sequence>
<name>A0ABP6UQ48_9FLAO</name>
<dbReference type="Gene3D" id="2.60.120.1130">
    <property type="match status" value="1"/>
</dbReference>
<dbReference type="EMBL" id="BAABCW010000012">
    <property type="protein sequence ID" value="GAA3513122.1"/>
    <property type="molecule type" value="Genomic_DNA"/>
</dbReference>
<reference evidence="2" key="1">
    <citation type="journal article" date="2019" name="Int. J. Syst. Evol. Microbiol.">
        <title>The Global Catalogue of Microorganisms (GCM) 10K type strain sequencing project: providing services to taxonomists for standard genome sequencing and annotation.</title>
        <authorList>
            <consortium name="The Broad Institute Genomics Platform"/>
            <consortium name="The Broad Institute Genome Sequencing Center for Infectious Disease"/>
            <person name="Wu L."/>
            <person name="Ma J."/>
        </authorList>
    </citation>
    <scope>NUCLEOTIDE SEQUENCE [LARGE SCALE GENOMIC DNA]</scope>
    <source>
        <strain evidence="2">JCM 17106</strain>
    </source>
</reference>
<accession>A0ABP6UQ48</accession>
<comment type="caution">
    <text evidence="1">The sequence shown here is derived from an EMBL/GenBank/DDBJ whole genome shotgun (WGS) entry which is preliminary data.</text>
</comment>
<evidence type="ECO:0000313" key="2">
    <source>
        <dbReference type="Proteomes" id="UP001500459"/>
    </source>
</evidence>
<dbReference type="Gene3D" id="3.10.620.30">
    <property type="match status" value="1"/>
</dbReference>
<dbReference type="Gene3D" id="2.60.40.3140">
    <property type="match status" value="1"/>
</dbReference>
<proteinExistence type="predicted"/>
<evidence type="ECO:0000313" key="1">
    <source>
        <dbReference type="EMBL" id="GAA3513122.1"/>
    </source>
</evidence>
<evidence type="ECO:0008006" key="3">
    <source>
        <dbReference type="Google" id="ProtNLM"/>
    </source>
</evidence>
<protein>
    <recommendedName>
        <fullName evidence="3">DUF3857 domain-containing protein</fullName>
    </recommendedName>
</protein>
<gene>
    <name evidence="1" type="ORF">GCM10022393_28660</name>
</gene>
<dbReference type="Proteomes" id="UP001500459">
    <property type="component" value="Unassembled WGS sequence"/>
</dbReference>
<keyword evidence="2" id="KW-1185">Reference proteome</keyword>
<organism evidence="1 2">
    <name type="scientific">Aquimarina addita</name>
    <dbReference type="NCBI Taxonomy" id="870485"/>
    <lineage>
        <taxon>Bacteria</taxon>
        <taxon>Pseudomonadati</taxon>
        <taxon>Bacteroidota</taxon>
        <taxon>Flavobacteriia</taxon>
        <taxon>Flavobacteriales</taxon>
        <taxon>Flavobacteriaceae</taxon>
        <taxon>Aquimarina</taxon>
    </lineage>
</organism>